<comment type="caution">
    <text evidence="1">The sequence shown here is derived from an EMBL/GenBank/DDBJ whole genome shotgun (WGS) entry which is preliminary data.</text>
</comment>
<organism evidence="1 2">
    <name type="scientific">Floridaenema evergladense BLCC-F167</name>
    <dbReference type="NCBI Taxonomy" id="3153639"/>
    <lineage>
        <taxon>Bacteria</taxon>
        <taxon>Bacillati</taxon>
        <taxon>Cyanobacteriota</taxon>
        <taxon>Cyanophyceae</taxon>
        <taxon>Oscillatoriophycideae</taxon>
        <taxon>Aerosakkonematales</taxon>
        <taxon>Aerosakkonemataceae</taxon>
        <taxon>Floridanema</taxon>
        <taxon>Floridanema evergladense</taxon>
    </lineage>
</organism>
<protein>
    <submittedName>
        <fullName evidence="1">Uncharacterized protein</fullName>
    </submittedName>
</protein>
<dbReference type="Proteomes" id="UP001576780">
    <property type="component" value="Unassembled WGS sequence"/>
</dbReference>
<keyword evidence="2" id="KW-1185">Reference proteome</keyword>
<reference evidence="1 2" key="1">
    <citation type="submission" date="2024-09" db="EMBL/GenBank/DDBJ databases">
        <title>Floridaenema gen nov. (Aerosakkonemataceae, Aerosakkonematales ord. nov., Cyanobacteria) from benthic tropical and subtropical fresh waters, with the description of four new species.</title>
        <authorList>
            <person name="Moretto J.A."/>
            <person name="Berthold D.E."/>
            <person name="Lefler F.W."/>
            <person name="Huang I.-S."/>
            <person name="Laughinghouse H. IV."/>
        </authorList>
    </citation>
    <scope>NUCLEOTIDE SEQUENCE [LARGE SCALE GENOMIC DNA]</scope>
    <source>
        <strain evidence="1 2">BLCC-F167</strain>
    </source>
</reference>
<name>A0ABV4WDC6_9CYAN</name>
<evidence type="ECO:0000313" key="2">
    <source>
        <dbReference type="Proteomes" id="UP001576780"/>
    </source>
</evidence>
<sequence>MADNELKCVSFYELDQKVFAGLKDKQNEIKNWYGKASGIADYVASWGMVRFWAMSRSQVAKGGKDKENNEEAQSYFAWKVAREVLCEIVGNDLGIELEEGENLKDIETARFHKIFYALNFNKQVLLIDLLIEISETIQFWSVRMKEVYDLNEKLKAQGNNVSSSSDLEKV</sequence>
<dbReference type="RefSeq" id="WP_413275482.1">
    <property type="nucleotide sequence ID" value="NZ_JBHFNT010000007.1"/>
</dbReference>
<evidence type="ECO:0000313" key="1">
    <source>
        <dbReference type="EMBL" id="MFB2833006.1"/>
    </source>
</evidence>
<gene>
    <name evidence="1" type="ORF">ACE1CA_00575</name>
</gene>
<proteinExistence type="predicted"/>
<dbReference type="EMBL" id="JBHFNT010000007">
    <property type="protein sequence ID" value="MFB2833006.1"/>
    <property type="molecule type" value="Genomic_DNA"/>
</dbReference>
<accession>A0ABV4WDC6</accession>